<dbReference type="AlphaFoldDB" id="A0A9P4LSP5"/>
<dbReference type="OrthoDB" id="5337308at2759"/>
<organism evidence="1 2">
    <name type="scientific">Setomelanomma holmii</name>
    <dbReference type="NCBI Taxonomy" id="210430"/>
    <lineage>
        <taxon>Eukaryota</taxon>
        <taxon>Fungi</taxon>
        <taxon>Dikarya</taxon>
        <taxon>Ascomycota</taxon>
        <taxon>Pezizomycotina</taxon>
        <taxon>Dothideomycetes</taxon>
        <taxon>Pleosporomycetidae</taxon>
        <taxon>Pleosporales</taxon>
        <taxon>Pleosporineae</taxon>
        <taxon>Phaeosphaeriaceae</taxon>
        <taxon>Setomelanomma</taxon>
    </lineage>
</organism>
<comment type="caution">
    <text evidence="1">The sequence shown here is derived from an EMBL/GenBank/DDBJ whole genome shotgun (WGS) entry which is preliminary data.</text>
</comment>
<feature type="non-terminal residue" evidence="1">
    <location>
        <position position="1"/>
    </location>
</feature>
<evidence type="ECO:0000313" key="2">
    <source>
        <dbReference type="Proteomes" id="UP000799777"/>
    </source>
</evidence>
<dbReference type="EMBL" id="ML978159">
    <property type="protein sequence ID" value="KAF2034982.1"/>
    <property type="molecule type" value="Genomic_DNA"/>
</dbReference>
<keyword evidence="2" id="KW-1185">Reference proteome</keyword>
<reference evidence="1" key="1">
    <citation type="journal article" date="2020" name="Stud. Mycol.">
        <title>101 Dothideomycetes genomes: a test case for predicting lifestyles and emergence of pathogens.</title>
        <authorList>
            <person name="Haridas S."/>
            <person name="Albert R."/>
            <person name="Binder M."/>
            <person name="Bloem J."/>
            <person name="Labutti K."/>
            <person name="Salamov A."/>
            <person name="Andreopoulos B."/>
            <person name="Baker S."/>
            <person name="Barry K."/>
            <person name="Bills G."/>
            <person name="Bluhm B."/>
            <person name="Cannon C."/>
            <person name="Castanera R."/>
            <person name="Culley D."/>
            <person name="Daum C."/>
            <person name="Ezra D."/>
            <person name="Gonzalez J."/>
            <person name="Henrissat B."/>
            <person name="Kuo A."/>
            <person name="Liang C."/>
            <person name="Lipzen A."/>
            <person name="Lutzoni F."/>
            <person name="Magnuson J."/>
            <person name="Mondo S."/>
            <person name="Nolan M."/>
            <person name="Ohm R."/>
            <person name="Pangilinan J."/>
            <person name="Park H.-J."/>
            <person name="Ramirez L."/>
            <person name="Alfaro M."/>
            <person name="Sun H."/>
            <person name="Tritt A."/>
            <person name="Yoshinaga Y."/>
            <person name="Zwiers L.-H."/>
            <person name="Turgeon B."/>
            <person name="Goodwin S."/>
            <person name="Spatafora J."/>
            <person name="Crous P."/>
            <person name="Grigoriev I."/>
        </authorList>
    </citation>
    <scope>NUCLEOTIDE SEQUENCE</scope>
    <source>
        <strain evidence="1">CBS 110217</strain>
    </source>
</reference>
<proteinExistence type="predicted"/>
<sequence length="343" mass="37874">WDKALCKGAKLHQAMLKNQAQAHAFVRPVRSPWDGDLVAEFRTWGYKEVPGYRAELCDFGKDVHVLQRAFGELGISTLNPADGGPNTCYHVEHKDGPTVKRDKDRQLPNAYKQYCKAGSRTLRETQGFTTLGINTEAGALLLPQQDTSQASSSLRKKDLPDLASSSDHAWGFWARAHAGGDTANINKIFACMITNDITKALIDEAIRTYPLPPGTDPNDRPQGVGRWPGITFGMDTDAAKVLLAAGYFLAQHKHRFGKSKSTSKVQVFRPDKGMMAYLLFRVVNTPAVASVKAAELQALAERNRTLAGEMGARKEAQIIETRIVTRSTDGKNVIREHVYRAKL</sequence>
<dbReference type="Proteomes" id="UP000799777">
    <property type="component" value="Unassembled WGS sequence"/>
</dbReference>
<protein>
    <submittedName>
        <fullName evidence="1">Uncharacterized protein</fullName>
    </submittedName>
</protein>
<accession>A0A9P4LSP5</accession>
<evidence type="ECO:0000313" key="1">
    <source>
        <dbReference type="EMBL" id="KAF2034982.1"/>
    </source>
</evidence>
<gene>
    <name evidence="1" type="ORF">EK21DRAFT_55359</name>
</gene>
<name>A0A9P4LSP5_9PLEO</name>